<evidence type="ECO:0000259" key="17">
    <source>
        <dbReference type="PROSITE" id="PS50109"/>
    </source>
</evidence>
<dbReference type="SUPFAM" id="SSF47384">
    <property type="entry name" value="Homodimeric domain of signal transducing histidine kinase"/>
    <property type="match status" value="1"/>
</dbReference>
<dbReference type="InterPro" id="IPR000700">
    <property type="entry name" value="PAS-assoc_C"/>
</dbReference>
<comment type="caution">
    <text evidence="15">Lacks conserved residue(s) required for the propagation of feature annotation.</text>
</comment>
<dbReference type="InterPro" id="IPR006189">
    <property type="entry name" value="CHASE_dom"/>
</dbReference>
<dbReference type="SMART" id="SM00448">
    <property type="entry name" value="REC"/>
    <property type="match status" value="1"/>
</dbReference>
<dbReference type="InterPro" id="IPR003661">
    <property type="entry name" value="HisK_dim/P_dom"/>
</dbReference>
<dbReference type="SMART" id="SM01079">
    <property type="entry name" value="CHASE"/>
    <property type="match status" value="1"/>
</dbReference>
<evidence type="ECO:0000256" key="2">
    <source>
        <dbReference type="ARBA" id="ARBA00004370"/>
    </source>
</evidence>
<dbReference type="EC" id="2.7.13.3" evidence="3"/>
<feature type="domain" description="PAS" evidence="19">
    <location>
        <begin position="477"/>
        <end position="547"/>
    </location>
</feature>
<evidence type="ECO:0000256" key="16">
    <source>
        <dbReference type="SAM" id="Phobius"/>
    </source>
</evidence>
<dbReference type="SMART" id="SM00086">
    <property type="entry name" value="PAC"/>
    <property type="match status" value="3"/>
</dbReference>
<feature type="domain" description="Histidine kinase" evidence="17">
    <location>
        <begin position="756"/>
        <end position="973"/>
    </location>
</feature>
<dbReference type="GO" id="GO:0016020">
    <property type="term" value="C:membrane"/>
    <property type="evidence" value="ECO:0007669"/>
    <property type="project" value="UniProtKB-SubCell"/>
</dbReference>
<dbReference type="PROSITE" id="PS50839">
    <property type="entry name" value="CHASE"/>
    <property type="match status" value="1"/>
</dbReference>
<dbReference type="HOGENOM" id="CLU_000445_114_15_6"/>
<reference evidence="22 23" key="1">
    <citation type="submission" date="2011-11" db="EMBL/GenBank/DDBJ databases">
        <title>Improved High-Quality Draft sequence of Beggiatoa alba B18lD.</title>
        <authorList>
            <consortium name="US DOE Joint Genome Institute"/>
            <person name="Lucas S."/>
            <person name="Han J."/>
            <person name="Lapidus A."/>
            <person name="Cheng J.-F."/>
            <person name="Goodwin L."/>
            <person name="Pitluck S."/>
            <person name="Peters L."/>
            <person name="Mikhailova N."/>
            <person name="Held B."/>
            <person name="Detter J.C."/>
            <person name="Han C."/>
            <person name="Tapia R."/>
            <person name="Land M."/>
            <person name="Hauser L."/>
            <person name="Kyrpides N."/>
            <person name="Ivanova N."/>
            <person name="Pagani I."/>
            <person name="Samuel K."/>
            <person name="Teske A."/>
            <person name="Mueller J."/>
            <person name="Woyke T."/>
        </authorList>
    </citation>
    <scope>NUCLEOTIDE SEQUENCE [LARGE SCALE GENOMIC DNA]</scope>
    <source>
        <strain evidence="22 23">B18LD</strain>
    </source>
</reference>
<feature type="domain" description="PAC" evidence="20">
    <location>
        <begin position="547"/>
        <end position="603"/>
    </location>
</feature>
<keyword evidence="7" id="KW-0547">Nucleotide-binding</keyword>
<keyword evidence="11" id="KW-0902">Two-component regulatory system</keyword>
<dbReference type="FunFam" id="3.30.565.10:FF:000010">
    <property type="entry name" value="Sensor histidine kinase RcsC"/>
    <property type="match status" value="1"/>
</dbReference>
<dbReference type="Pfam" id="PF13426">
    <property type="entry name" value="PAS_9"/>
    <property type="match status" value="2"/>
</dbReference>
<organism evidence="22 23">
    <name type="scientific">Beggiatoa alba B18LD</name>
    <dbReference type="NCBI Taxonomy" id="395493"/>
    <lineage>
        <taxon>Bacteria</taxon>
        <taxon>Pseudomonadati</taxon>
        <taxon>Pseudomonadota</taxon>
        <taxon>Gammaproteobacteria</taxon>
        <taxon>Thiotrichales</taxon>
        <taxon>Thiotrichaceae</taxon>
        <taxon>Beggiatoa</taxon>
    </lineage>
</organism>
<gene>
    <name evidence="22" type="ORF">BegalDRAFT_1406</name>
</gene>
<dbReference type="PROSITE" id="PS50109">
    <property type="entry name" value="HIS_KIN"/>
    <property type="match status" value="1"/>
</dbReference>
<feature type="domain" description="PAS" evidence="19">
    <location>
        <begin position="350"/>
        <end position="396"/>
    </location>
</feature>
<dbReference type="SMART" id="SM00387">
    <property type="entry name" value="HATPase_c"/>
    <property type="match status" value="1"/>
</dbReference>
<comment type="function">
    <text evidence="13">Putative oxygen sensor; modulates the activity of FixJ, a transcriptional activator of nitrogen fixation fixK gene. FixL probably acts as a kinase that phosphorylates FixJ.</text>
</comment>
<keyword evidence="4" id="KW-0597">Phosphoprotein</keyword>
<keyword evidence="9" id="KW-0067">ATP-binding</keyword>
<dbReference type="Gene3D" id="3.30.450.350">
    <property type="entry name" value="CHASE domain"/>
    <property type="match status" value="1"/>
</dbReference>
<keyword evidence="12 16" id="KW-0472">Membrane</keyword>
<feature type="domain" description="Response regulatory" evidence="18">
    <location>
        <begin position="995"/>
        <end position="1111"/>
    </location>
</feature>
<feature type="domain" description="CHASE" evidence="21">
    <location>
        <begin position="76"/>
        <end position="290"/>
    </location>
</feature>
<evidence type="ECO:0000256" key="1">
    <source>
        <dbReference type="ARBA" id="ARBA00000085"/>
    </source>
</evidence>
<evidence type="ECO:0000256" key="15">
    <source>
        <dbReference type="PROSITE-ProRule" id="PRU00169"/>
    </source>
</evidence>
<accession>I3CFA7</accession>
<dbReference type="SUPFAM" id="SSF55785">
    <property type="entry name" value="PYP-like sensor domain (PAS domain)"/>
    <property type="match status" value="3"/>
</dbReference>
<dbReference type="InterPro" id="IPR000014">
    <property type="entry name" value="PAS"/>
</dbReference>
<comment type="catalytic activity">
    <reaction evidence="1">
        <text>ATP + protein L-histidine = ADP + protein N-phospho-L-histidine.</text>
        <dbReference type="EC" id="2.7.13.3"/>
    </reaction>
</comment>
<sequence>MKSLLSSPFNKLLFLWLLPTLSLVFTLIIWQIATYNVQKNLDAQFYFQIERVEHSIFERMMRYKTVLSGVAGLFASSDNVSFREWHNYLNYLTLKTNHGGLEALGYADYVFGLQKENHIKQIRASLYDEYTIHPDVIRNEYLPIIYIKPASTFANSLGYDLFDIAEQDEAIIKARDSGEVIIGKYKADTKVLGSPDFLIYFPIYHHGFPIRTVNERHSALVGMLFGAFQLNDLMSDILDEHSNQITFKMYQVDANQATTFIYQATAEIDNNASHTAQRQLSLYGQTWLFEYSSRPSFNELFGSDMPIILLMGGIIVSCLLFLLAWSLVNAQHLFISLRQSKAHADKANTTLKQFKTILDLTIDSMFIFDPNTLTLLYFNQSVINEFGFSETELTQKFPRCLATDQQIDTLRQTIAPLLTGELRVFSQQGQIQHKTGAFIPVEIILQYIHEPNQTGHLVAIVRNISQQLQNEASLRKQEEILRCVINSIPQMVFWKDRDLRFLGCNQVVSQLANCQPSDLVGKTDYEMPWAADAAYYRRLDQEVMESNQAKLRFIETVMVEDGSIRWIETNKIPLHDIDNKVIGVLGTAEDITERLRAEQCLHKANEALLGREQQLRAIFESAGEAIIVINNQGIIESCNPAAEKMFGYSMDELINHNIKMIMLAEYAEKHDGYLQRYCETRERHIIGTRREVVGKRKDGVPVPLIISVGEFEIGNQQKFAGILHDISHLKQQQEELQQAKNAAEFANYAKSTFLANMSHELRTPLNGILGYAQILLRDDTLTLEQHGGLTTILRSGDYLLTLINDVLDLAKVEANKVEVLTVEFDFREFISSIVGLFTVRARQKNVMFEYQALTDLPKGVKADEKHLRQILLNLLSNAVKFTEQGKVVLKIGYDEQQHLRFSIEDTGIGIAQEEIEHIFKPFHQSGEQRFKAQGTGLGLTITKRLIEMLGSQLHVSSCLGKGSVFWFSLDLPCISTVTVKKTPAKILGYEGQRQRLLIIDTQPLNREILYKLLTPLGFEVFEATHDAEAIQQSLAIKPDLIFTSLGKTEAEGLEIVQQLRKLPDFVTMPIVAVSAHVFEYHQQMMKQAGCNAFLAQPIKEQELFAVLQTQLNLTWQYAISAQVAEKQDIATIFDINAPIPISAELADSLYNLAMMGDLNALFEKLNEMEQDEVLHPFVQYVREMVKEFQLDELASLVLPYVKPKN</sequence>
<dbReference type="InterPro" id="IPR001789">
    <property type="entry name" value="Sig_transdc_resp-reg_receiver"/>
</dbReference>
<comment type="subcellular location">
    <subcellularLocation>
        <location evidence="2">Membrane</location>
    </subcellularLocation>
</comment>
<feature type="transmembrane region" description="Helical" evidence="16">
    <location>
        <begin position="12"/>
        <end position="30"/>
    </location>
</feature>
<keyword evidence="8" id="KW-0418">Kinase</keyword>
<feature type="transmembrane region" description="Helical" evidence="16">
    <location>
        <begin position="307"/>
        <end position="328"/>
    </location>
</feature>
<dbReference type="PANTHER" id="PTHR43047">
    <property type="entry name" value="TWO-COMPONENT HISTIDINE PROTEIN KINASE"/>
    <property type="match status" value="1"/>
</dbReference>
<evidence type="ECO:0000256" key="4">
    <source>
        <dbReference type="ARBA" id="ARBA00022553"/>
    </source>
</evidence>
<proteinExistence type="predicted"/>
<dbReference type="GO" id="GO:0000155">
    <property type="term" value="F:phosphorelay sensor kinase activity"/>
    <property type="evidence" value="ECO:0007669"/>
    <property type="project" value="InterPro"/>
</dbReference>
<dbReference type="InterPro" id="IPR042240">
    <property type="entry name" value="CHASE_sf"/>
</dbReference>
<dbReference type="Gene3D" id="1.10.287.130">
    <property type="match status" value="1"/>
</dbReference>
<dbReference type="SUPFAM" id="SSF55874">
    <property type="entry name" value="ATPase domain of HSP90 chaperone/DNA topoisomerase II/histidine kinase"/>
    <property type="match status" value="1"/>
</dbReference>
<dbReference type="Pfam" id="PF00512">
    <property type="entry name" value="HisKA"/>
    <property type="match status" value="1"/>
</dbReference>
<evidence type="ECO:0000259" key="19">
    <source>
        <dbReference type="PROSITE" id="PS50112"/>
    </source>
</evidence>
<evidence type="ECO:0000256" key="13">
    <source>
        <dbReference type="ARBA" id="ARBA00059827"/>
    </source>
</evidence>
<evidence type="ECO:0000256" key="8">
    <source>
        <dbReference type="ARBA" id="ARBA00022777"/>
    </source>
</evidence>
<dbReference type="Pfam" id="PF03924">
    <property type="entry name" value="CHASE"/>
    <property type="match status" value="1"/>
</dbReference>
<evidence type="ECO:0000256" key="3">
    <source>
        <dbReference type="ARBA" id="ARBA00012438"/>
    </source>
</evidence>
<evidence type="ECO:0000313" key="22">
    <source>
        <dbReference type="EMBL" id="EIJ42300.1"/>
    </source>
</evidence>
<evidence type="ECO:0000259" key="21">
    <source>
        <dbReference type="PROSITE" id="PS50839"/>
    </source>
</evidence>
<evidence type="ECO:0000256" key="14">
    <source>
        <dbReference type="ARBA" id="ARBA00070616"/>
    </source>
</evidence>
<dbReference type="InterPro" id="IPR035965">
    <property type="entry name" value="PAS-like_dom_sf"/>
</dbReference>
<evidence type="ECO:0000256" key="9">
    <source>
        <dbReference type="ARBA" id="ARBA00022840"/>
    </source>
</evidence>
<feature type="domain" description="PAS" evidence="19">
    <location>
        <begin position="611"/>
        <end position="671"/>
    </location>
</feature>
<dbReference type="Pfam" id="PF00072">
    <property type="entry name" value="Response_reg"/>
    <property type="match status" value="1"/>
</dbReference>
<evidence type="ECO:0000256" key="12">
    <source>
        <dbReference type="ARBA" id="ARBA00023136"/>
    </source>
</evidence>
<evidence type="ECO:0000256" key="6">
    <source>
        <dbReference type="ARBA" id="ARBA00022692"/>
    </source>
</evidence>
<dbReference type="CDD" id="cd17546">
    <property type="entry name" value="REC_hyHK_CKI1_RcsC-like"/>
    <property type="match status" value="1"/>
</dbReference>
<evidence type="ECO:0000256" key="7">
    <source>
        <dbReference type="ARBA" id="ARBA00022741"/>
    </source>
</evidence>
<dbReference type="FunFam" id="1.10.287.130:FF:000004">
    <property type="entry name" value="Ethylene receptor 1"/>
    <property type="match status" value="1"/>
</dbReference>
<dbReference type="NCBIfam" id="TIGR00229">
    <property type="entry name" value="sensory_box"/>
    <property type="match status" value="3"/>
</dbReference>
<dbReference type="PROSITE" id="PS50113">
    <property type="entry name" value="PAC"/>
    <property type="match status" value="1"/>
</dbReference>
<keyword evidence="23" id="KW-1185">Reference proteome</keyword>
<evidence type="ECO:0000256" key="11">
    <source>
        <dbReference type="ARBA" id="ARBA00023012"/>
    </source>
</evidence>
<dbReference type="InterPro" id="IPR005467">
    <property type="entry name" value="His_kinase_dom"/>
</dbReference>
<evidence type="ECO:0000259" key="20">
    <source>
        <dbReference type="PROSITE" id="PS50113"/>
    </source>
</evidence>
<dbReference type="InterPro" id="IPR004358">
    <property type="entry name" value="Sig_transdc_His_kin-like_C"/>
</dbReference>
<dbReference type="InterPro" id="IPR003594">
    <property type="entry name" value="HATPase_dom"/>
</dbReference>
<dbReference type="Gene3D" id="3.30.450.20">
    <property type="entry name" value="PAS domain"/>
    <property type="match status" value="3"/>
</dbReference>
<dbReference type="Proteomes" id="UP000005744">
    <property type="component" value="Unassembled WGS sequence"/>
</dbReference>
<dbReference type="SMART" id="SM00091">
    <property type="entry name" value="PAS"/>
    <property type="match status" value="3"/>
</dbReference>
<dbReference type="InterPro" id="IPR001610">
    <property type="entry name" value="PAC"/>
</dbReference>
<keyword evidence="6 16" id="KW-0812">Transmembrane</keyword>
<name>I3CFA7_9GAMM</name>
<dbReference type="eggNOG" id="COG2205">
    <property type="taxonomic scope" value="Bacteria"/>
</dbReference>
<dbReference type="PROSITE" id="PS50112">
    <property type="entry name" value="PAS"/>
    <property type="match status" value="3"/>
</dbReference>
<dbReference type="GO" id="GO:0005524">
    <property type="term" value="F:ATP binding"/>
    <property type="evidence" value="ECO:0007669"/>
    <property type="project" value="UniProtKB-KW"/>
</dbReference>
<dbReference type="InterPro" id="IPR011006">
    <property type="entry name" value="CheY-like_superfamily"/>
</dbReference>
<dbReference type="STRING" id="395493.BegalDRAFT_1406"/>
<dbReference type="SMART" id="SM00388">
    <property type="entry name" value="HisKA"/>
    <property type="match status" value="1"/>
</dbReference>
<evidence type="ECO:0000256" key="10">
    <source>
        <dbReference type="ARBA" id="ARBA00022989"/>
    </source>
</evidence>
<keyword evidence="5" id="KW-0808">Transferase</keyword>
<dbReference type="FunFam" id="3.30.450.20:FF:000060">
    <property type="entry name" value="Sensor protein FixL"/>
    <property type="match status" value="1"/>
</dbReference>
<dbReference type="InterPro" id="IPR013656">
    <property type="entry name" value="PAS_4"/>
</dbReference>
<dbReference type="Pfam" id="PF08448">
    <property type="entry name" value="PAS_4"/>
    <property type="match status" value="1"/>
</dbReference>
<dbReference type="PRINTS" id="PR00344">
    <property type="entry name" value="BCTRLSENSOR"/>
</dbReference>
<evidence type="ECO:0000313" key="23">
    <source>
        <dbReference type="Proteomes" id="UP000005744"/>
    </source>
</evidence>
<evidence type="ECO:0000259" key="18">
    <source>
        <dbReference type="PROSITE" id="PS50110"/>
    </source>
</evidence>
<dbReference type="InterPro" id="IPR036097">
    <property type="entry name" value="HisK_dim/P_sf"/>
</dbReference>
<dbReference type="InterPro" id="IPR036890">
    <property type="entry name" value="HATPase_C_sf"/>
</dbReference>
<keyword evidence="10 16" id="KW-1133">Transmembrane helix</keyword>
<evidence type="ECO:0000256" key="5">
    <source>
        <dbReference type="ARBA" id="ARBA00022679"/>
    </source>
</evidence>
<dbReference type="EMBL" id="JH600070">
    <property type="protein sequence ID" value="EIJ42300.1"/>
    <property type="molecule type" value="Genomic_DNA"/>
</dbReference>
<dbReference type="CDD" id="cd16922">
    <property type="entry name" value="HATPase_EvgS-ArcB-TorS-like"/>
    <property type="match status" value="1"/>
</dbReference>
<dbReference type="Gene3D" id="3.40.50.2300">
    <property type="match status" value="1"/>
</dbReference>
<dbReference type="SUPFAM" id="SSF52172">
    <property type="entry name" value="CheY-like"/>
    <property type="match status" value="1"/>
</dbReference>
<dbReference type="CDD" id="cd00130">
    <property type="entry name" value="PAS"/>
    <property type="match status" value="2"/>
</dbReference>
<dbReference type="Pfam" id="PF02518">
    <property type="entry name" value="HATPase_c"/>
    <property type="match status" value="1"/>
</dbReference>
<dbReference type="Gene3D" id="3.30.565.10">
    <property type="entry name" value="Histidine kinase-like ATPase, C-terminal domain"/>
    <property type="match status" value="1"/>
</dbReference>
<protein>
    <recommendedName>
        <fullName evidence="14">Sensor protein FixL</fullName>
        <ecNumber evidence="3">2.7.13.3</ecNumber>
    </recommendedName>
</protein>
<dbReference type="PROSITE" id="PS50110">
    <property type="entry name" value="RESPONSE_REGULATORY"/>
    <property type="match status" value="1"/>
</dbReference>
<dbReference type="CDD" id="cd00082">
    <property type="entry name" value="HisKA"/>
    <property type="match status" value="1"/>
</dbReference>
<dbReference type="AlphaFoldDB" id="I3CFA7"/>
<dbReference type="PANTHER" id="PTHR43047:SF64">
    <property type="entry name" value="HISTIDINE KINASE CONTAINING CHEY-HOMOLOGOUS RECEIVER DOMAIN AND PAS DOMAIN-RELATED"/>
    <property type="match status" value="1"/>
</dbReference>